<dbReference type="InterPro" id="IPR017926">
    <property type="entry name" value="GATASE"/>
</dbReference>
<reference evidence="7 8" key="1">
    <citation type="journal article" date="2015" name="Nature">
        <title>rRNA introns, odd ribosomes, and small enigmatic genomes across a large radiation of phyla.</title>
        <authorList>
            <person name="Brown C.T."/>
            <person name="Hug L.A."/>
            <person name="Thomas B.C."/>
            <person name="Sharon I."/>
            <person name="Castelle C.J."/>
            <person name="Singh A."/>
            <person name="Wilkins M.J."/>
            <person name="Williams K.H."/>
            <person name="Banfield J.F."/>
        </authorList>
    </citation>
    <scope>NUCLEOTIDE SEQUENCE [LARGE SCALE GENOMIC DNA]</scope>
</reference>
<feature type="domain" description="Glutamine amidotransferase" evidence="6">
    <location>
        <begin position="4"/>
        <end position="181"/>
    </location>
</feature>
<dbReference type="PRINTS" id="PR00096">
    <property type="entry name" value="GATASE"/>
</dbReference>
<name>A0A0G0HG63_9BACT</name>
<keyword evidence="4" id="KW-0658">Purine biosynthesis</keyword>
<dbReference type="PANTHER" id="PTHR11922">
    <property type="entry name" value="GMP SYNTHASE-RELATED"/>
    <property type="match status" value="1"/>
</dbReference>
<keyword evidence="7" id="KW-0315">Glutamine amidotransferase</keyword>
<dbReference type="Proteomes" id="UP000034333">
    <property type="component" value="Unassembled WGS sequence"/>
</dbReference>
<dbReference type="GO" id="GO:0005524">
    <property type="term" value="F:ATP binding"/>
    <property type="evidence" value="ECO:0007669"/>
    <property type="project" value="UniProtKB-KW"/>
</dbReference>
<dbReference type="GO" id="GO:0016740">
    <property type="term" value="F:transferase activity"/>
    <property type="evidence" value="ECO:0007669"/>
    <property type="project" value="UniProtKB-KW"/>
</dbReference>
<evidence type="ECO:0000313" key="8">
    <source>
        <dbReference type="Proteomes" id="UP000034333"/>
    </source>
</evidence>
<dbReference type="GO" id="GO:0005829">
    <property type="term" value="C:cytosol"/>
    <property type="evidence" value="ECO:0007669"/>
    <property type="project" value="TreeGrafter"/>
</dbReference>
<evidence type="ECO:0000256" key="2">
    <source>
        <dbReference type="ARBA" id="ARBA00022741"/>
    </source>
</evidence>
<keyword evidence="5" id="KW-0067">ATP-binding</keyword>
<keyword evidence="7" id="KW-0808">Transferase</keyword>
<evidence type="ECO:0000256" key="5">
    <source>
        <dbReference type="ARBA" id="ARBA00022840"/>
    </source>
</evidence>
<dbReference type="EMBL" id="LBTN01000004">
    <property type="protein sequence ID" value="KKQ41182.1"/>
    <property type="molecule type" value="Genomic_DNA"/>
</dbReference>
<dbReference type="Pfam" id="PF00117">
    <property type="entry name" value="GATase"/>
    <property type="match status" value="1"/>
</dbReference>
<dbReference type="InterPro" id="IPR029062">
    <property type="entry name" value="Class_I_gatase-like"/>
</dbReference>
<dbReference type="AlphaFoldDB" id="A0A0G0HG63"/>
<dbReference type="PATRIC" id="fig|1619036.3.peg.113"/>
<organism evidence="7 8">
    <name type="scientific">Candidatus Magasanikbacteria bacterium GW2011_GWA2_37_8</name>
    <dbReference type="NCBI Taxonomy" id="1619036"/>
    <lineage>
        <taxon>Bacteria</taxon>
        <taxon>Candidatus Magasanikiibacteriota</taxon>
    </lineage>
</organism>
<keyword evidence="3" id="KW-0332">GMP biosynthesis</keyword>
<dbReference type="SUPFAM" id="SSF52317">
    <property type="entry name" value="Class I glutamine amidotransferase-like"/>
    <property type="match status" value="1"/>
</dbReference>
<keyword evidence="2" id="KW-0547">Nucleotide-binding</keyword>
<protein>
    <submittedName>
        <fullName evidence="7">Glutamine amidotransferase class-I</fullName>
    </submittedName>
</protein>
<dbReference type="PANTHER" id="PTHR11922:SF2">
    <property type="entry name" value="GMP SYNTHASE [GLUTAMINE-HYDROLYZING]"/>
    <property type="match status" value="1"/>
</dbReference>
<accession>A0A0G0HG63</accession>
<evidence type="ECO:0000313" key="7">
    <source>
        <dbReference type="EMBL" id="KKQ41182.1"/>
    </source>
</evidence>
<evidence type="ECO:0000256" key="1">
    <source>
        <dbReference type="ARBA" id="ARBA00022598"/>
    </source>
</evidence>
<gene>
    <name evidence="7" type="ORF">US58_C0004G0019</name>
</gene>
<evidence type="ECO:0000259" key="6">
    <source>
        <dbReference type="Pfam" id="PF00117"/>
    </source>
</evidence>
<comment type="caution">
    <text evidence="7">The sequence shown here is derived from an EMBL/GenBank/DDBJ whole genome shotgun (WGS) entry which is preliminary data.</text>
</comment>
<dbReference type="Gene3D" id="3.40.50.880">
    <property type="match status" value="1"/>
</dbReference>
<dbReference type="STRING" id="1619036.US58_C0004G0019"/>
<dbReference type="PROSITE" id="PS51273">
    <property type="entry name" value="GATASE_TYPE_1"/>
    <property type="match status" value="1"/>
</dbReference>
<dbReference type="GO" id="GO:0003921">
    <property type="term" value="F:GMP synthase activity"/>
    <property type="evidence" value="ECO:0007669"/>
    <property type="project" value="TreeGrafter"/>
</dbReference>
<sequence>MIGIIDCGTSFLNQLQGSLEDLGYTSDTINVKDVKNEDLQRFSGIIISGAPILLTSVDKQKYLDIFEFIKTIGIPVLGICFGHQVIGLLYDAEISIIDMVSKRLPIEIVKPDVLFSGAKNHALLKEEHSECITLPKDFDLLAQSNTCPNEAMKHKEKNIFGVQFHPEMSGANGRVILQNFLELCEE</sequence>
<proteinExistence type="predicted"/>
<evidence type="ECO:0000256" key="4">
    <source>
        <dbReference type="ARBA" id="ARBA00022755"/>
    </source>
</evidence>
<keyword evidence="1" id="KW-0436">Ligase</keyword>
<evidence type="ECO:0000256" key="3">
    <source>
        <dbReference type="ARBA" id="ARBA00022749"/>
    </source>
</evidence>